<dbReference type="AlphaFoldDB" id="A0A829YDA6"/>
<comment type="subcellular location">
    <subcellularLocation>
        <location evidence="1 11">Cell outer membrane</location>
        <topology evidence="1 11">Multi-pass membrane protein</topology>
    </subcellularLocation>
</comment>
<comment type="caution">
    <text evidence="15">The sequence shown here is derived from an EMBL/GenBank/DDBJ whole genome shotgun (WGS) entry which is preliminary data.</text>
</comment>
<evidence type="ECO:0000256" key="4">
    <source>
        <dbReference type="ARBA" id="ARBA00022496"/>
    </source>
</evidence>
<dbReference type="PANTHER" id="PTHR32552">
    <property type="entry name" value="FERRICHROME IRON RECEPTOR-RELATED"/>
    <property type="match status" value="1"/>
</dbReference>
<dbReference type="EMBL" id="BLJN01000002">
    <property type="protein sequence ID" value="GFE80632.1"/>
    <property type="molecule type" value="Genomic_DNA"/>
</dbReference>
<keyword evidence="5 11" id="KW-0812">Transmembrane</keyword>
<keyword evidence="8 12" id="KW-0798">TonB box</keyword>
<organism evidence="15 16">
    <name type="scientific">Steroidobacter agaridevorans</name>
    <dbReference type="NCBI Taxonomy" id="2695856"/>
    <lineage>
        <taxon>Bacteria</taxon>
        <taxon>Pseudomonadati</taxon>
        <taxon>Pseudomonadota</taxon>
        <taxon>Gammaproteobacteria</taxon>
        <taxon>Steroidobacterales</taxon>
        <taxon>Steroidobacteraceae</taxon>
        <taxon>Steroidobacter</taxon>
    </lineage>
</organism>
<feature type="domain" description="TonB-dependent receptor plug" evidence="14">
    <location>
        <begin position="58"/>
        <end position="156"/>
    </location>
</feature>
<evidence type="ECO:0000256" key="7">
    <source>
        <dbReference type="ARBA" id="ARBA00023065"/>
    </source>
</evidence>
<dbReference type="GO" id="GO:0009279">
    <property type="term" value="C:cell outer membrane"/>
    <property type="evidence" value="ECO:0007669"/>
    <property type="project" value="UniProtKB-SubCell"/>
</dbReference>
<dbReference type="PROSITE" id="PS52016">
    <property type="entry name" value="TONB_DEPENDENT_REC_3"/>
    <property type="match status" value="1"/>
</dbReference>
<proteinExistence type="inferred from homology"/>
<evidence type="ECO:0000313" key="16">
    <source>
        <dbReference type="Proteomes" id="UP000445000"/>
    </source>
</evidence>
<protein>
    <recommendedName>
        <fullName evidence="17">TonB-dependent receptor</fullName>
    </recommendedName>
</protein>
<dbReference type="GO" id="GO:0006826">
    <property type="term" value="P:iron ion transport"/>
    <property type="evidence" value="ECO:0007669"/>
    <property type="project" value="UniProtKB-KW"/>
</dbReference>
<evidence type="ECO:0000256" key="9">
    <source>
        <dbReference type="ARBA" id="ARBA00023136"/>
    </source>
</evidence>
<dbReference type="InterPro" id="IPR036942">
    <property type="entry name" value="Beta-barrel_TonB_sf"/>
</dbReference>
<keyword evidence="9 11" id="KW-0472">Membrane</keyword>
<keyword evidence="16" id="KW-1185">Reference proteome</keyword>
<gene>
    <name evidence="15" type="ORF">GCM10011487_26320</name>
</gene>
<accession>A0A829YDA6</accession>
<feature type="domain" description="TonB-dependent receptor-like beta-barrel" evidence="13">
    <location>
        <begin position="324"/>
        <end position="780"/>
    </location>
</feature>
<evidence type="ECO:0000313" key="15">
    <source>
        <dbReference type="EMBL" id="GFE80632.1"/>
    </source>
</evidence>
<reference evidence="16" key="1">
    <citation type="submission" date="2020-01" db="EMBL/GenBank/DDBJ databases">
        <title>'Steroidobacter agaridevorans' sp. nov., agar-degrading bacteria isolated from rhizosphere soils.</title>
        <authorList>
            <person name="Ikenaga M."/>
            <person name="Kataoka M."/>
            <person name="Murouchi A."/>
            <person name="Katsuragi S."/>
            <person name="Sakai M."/>
        </authorList>
    </citation>
    <scope>NUCLEOTIDE SEQUENCE [LARGE SCALE GENOMIC DNA]</scope>
    <source>
        <strain evidence="16">YU21-B</strain>
    </source>
</reference>
<dbReference type="Gene3D" id="2.40.170.20">
    <property type="entry name" value="TonB-dependent receptor, beta-barrel domain"/>
    <property type="match status" value="2"/>
</dbReference>
<dbReference type="InterPro" id="IPR012910">
    <property type="entry name" value="Plug_dom"/>
</dbReference>
<evidence type="ECO:0000256" key="5">
    <source>
        <dbReference type="ARBA" id="ARBA00022692"/>
    </source>
</evidence>
<evidence type="ECO:0000256" key="3">
    <source>
        <dbReference type="ARBA" id="ARBA00022452"/>
    </source>
</evidence>
<dbReference type="Pfam" id="PF00593">
    <property type="entry name" value="TonB_dep_Rec_b-barrel"/>
    <property type="match status" value="1"/>
</dbReference>
<evidence type="ECO:0000256" key="10">
    <source>
        <dbReference type="ARBA" id="ARBA00023237"/>
    </source>
</evidence>
<evidence type="ECO:0008006" key="17">
    <source>
        <dbReference type="Google" id="ProtNLM"/>
    </source>
</evidence>
<dbReference type="Proteomes" id="UP000445000">
    <property type="component" value="Unassembled WGS sequence"/>
</dbReference>
<dbReference type="InterPro" id="IPR000531">
    <property type="entry name" value="Beta-barrel_TonB"/>
</dbReference>
<keyword evidence="3 11" id="KW-1134">Transmembrane beta strand</keyword>
<keyword evidence="10 11" id="KW-0998">Cell outer membrane</keyword>
<keyword evidence="2 11" id="KW-0813">Transport</keyword>
<dbReference type="SUPFAM" id="SSF56935">
    <property type="entry name" value="Porins"/>
    <property type="match status" value="1"/>
</dbReference>
<dbReference type="InterPro" id="IPR039426">
    <property type="entry name" value="TonB-dep_rcpt-like"/>
</dbReference>
<comment type="similarity">
    <text evidence="11 12">Belongs to the TonB-dependent receptor family.</text>
</comment>
<evidence type="ECO:0000259" key="14">
    <source>
        <dbReference type="Pfam" id="PF07715"/>
    </source>
</evidence>
<sequence length="817" mass="89123">MIRNKKALKHAVGGAIVAGLTVSALPAARAQDAALPEAADSPVITEVFVTARRREESLQDVPLSIAAIGGEDLEQRNVTDLRQVNGQIPNVVIATSQFSGTVGSQFRMRGVPGVVVYQDGAPFEGGALPNLTDIERVEVLRGPQGTLFGRSAIGGAIQLVTRKPQDEFSLDMHTAFGSKNRVDVSGNLNVPITDELFVKLTAASMERDGYVSSTNVDTLFGSQDDKLGRLDVLWRPIKDFEVRAQYARTENKSSGVPYVNLNLLPVCNDGQAPANWFSGDGVQIFFAPNAYCLYTSVDLDPSTPGVQAFNDEFHSYGAQQRYLNTIDTADAGWRQTYDDVRVDMTWNLSSTMTVRALGSRRWGTGHSYEDLDGTGLDLWVNQLPFFTERNDLRTGELQFIYSGSRLNGTTGVYWEKAPGANGRRINWINNDLLQSPALAAAANAAYPGSAVNPLFGGHPESGPQLLGNGFIGISRTATEQFAAFSEWTVEVTEGLRLTGGLRYTEQDTTETSYKANPFGGDQSLHPVPALYQDLIPGADYYAGTGVPEVDKSTVTQWTPRFSLQYEFTPQIMMYATYSKGAGTGGTIVNVDEADPQIIALGLSDYQTLPEEVKNYELGLRSEFFGNTLRFNATVFYDEFANLELSEELVPGRLFDANADAEIKGVEIEGVWQATDALALNYGLGWIDAKYTDRGTTRNLEPGSALALTPEFSYALGAQYGWKLTSGELTLRGDYTWQDSQMSAVDRITAYEIPDFGLLSARLAYSPGGANWDVALSGTNLTGEYYIMSAFYQPQTTAVSATVGRPREIALSFNVRFE</sequence>
<keyword evidence="4" id="KW-0410">Iron transport</keyword>
<evidence type="ECO:0000256" key="12">
    <source>
        <dbReference type="RuleBase" id="RU003357"/>
    </source>
</evidence>
<dbReference type="PANTHER" id="PTHR32552:SF81">
    <property type="entry name" value="TONB-DEPENDENT OUTER MEMBRANE RECEPTOR"/>
    <property type="match status" value="1"/>
</dbReference>
<evidence type="ECO:0000256" key="11">
    <source>
        <dbReference type="PROSITE-ProRule" id="PRU01360"/>
    </source>
</evidence>
<dbReference type="Pfam" id="PF07715">
    <property type="entry name" value="Plug"/>
    <property type="match status" value="1"/>
</dbReference>
<dbReference type="RefSeq" id="WP_161812294.1">
    <property type="nucleotide sequence ID" value="NZ_BLJN01000002.1"/>
</dbReference>
<evidence type="ECO:0000256" key="2">
    <source>
        <dbReference type="ARBA" id="ARBA00022448"/>
    </source>
</evidence>
<evidence type="ECO:0000256" key="6">
    <source>
        <dbReference type="ARBA" id="ARBA00023004"/>
    </source>
</evidence>
<evidence type="ECO:0000256" key="8">
    <source>
        <dbReference type="ARBA" id="ARBA00023077"/>
    </source>
</evidence>
<keyword evidence="6" id="KW-0408">Iron</keyword>
<name>A0A829YDA6_9GAMM</name>
<keyword evidence="7" id="KW-0406">Ion transport</keyword>
<evidence type="ECO:0000259" key="13">
    <source>
        <dbReference type="Pfam" id="PF00593"/>
    </source>
</evidence>
<evidence type="ECO:0000256" key="1">
    <source>
        <dbReference type="ARBA" id="ARBA00004571"/>
    </source>
</evidence>